<accession>A0ABX2AX25</accession>
<reference evidence="9 10" key="1">
    <citation type="submission" date="2020-05" db="EMBL/GenBank/DDBJ databases">
        <title>Distinct polysaccharide utilization as determinants for interspecies competition between intestinal Prevotella spp.</title>
        <authorList>
            <person name="Galvez E.J.C."/>
            <person name="Iljazovic A."/>
            <person name="Strowig T."/>
        </authorList>
    </citation>
    <scope>NUCLEOTIDE SEQUENCE [LARGE SCALE GENOMIC DNA]</scope>
    <source>
        <strain evidence="9 10">PROD</strain>
    </source>
</reference>
<keyword evidence="5 8" id="KW-0732">Signal</keyword>
<evidence type="ECO:0000256" key="7">
    <source>
        <dbReference type="ARBA" id="ARBA00023237"/>
    </source>
</evidence>
<dbReference type="PANTHER" id="PTHR35093">
    <property type="entry name" value="OUTER MEMBRANE PROTEIN NMB0088-RELATED"/>
    <property type="match status" value="1"/>
</dbReference>
<comment type="similarity">
    <text evidence="2">Belongs to the OmpP1/FadL family.</text>
</comment>
<dbReference type="EMBL" id="JABKKE010000011">
    <property type="protein sequence ID" value="NPE14210.1"/>
    <property type="molecule type" value="Genomic_DNA"/>
</dbReference>
<protein>
    <submittedName>
        <fullName evidence="9">Outer membrane beta-barrel protein</fullName>
    </submittedName>
</protein>
<evidence type="ECO:0000256" key="5">
    <source>
        <dbReference type="ARBA" id="ARBA00022729"/>
    </source>
</evidence>
<keyword evidence="3" id="KW-1134">Transmembrane beta strand</keyword>
<dbReference type="Gene3D" id="2.40.160.60">
    <property type="entry name" value="Outer membrane protein transport protein (OMPP1/FadL/TodX)"/>
    <property type="match status" value="1"/>
</dbReference>
<comment type="subcellular location">
    <subcellularLocation>
        <location evidence="1">Cell outer membrane</location>
        <topology evidence="1">Multi-pass membrane protein</topology>
    </subcellularLocation>
</comment>
<sequence length="524" mass="55788">MNKIKLTCLAIMMAAAETVSAGGLLTNTNQNIAFLRNPARDGAIGIDGVYSNPAGVIFLGEGIHLSLNLQNAHQTRTVKTGFPLFVYNMSNPGQTIHEFEGNADAPIVPSLQAAWNKGKWSLQFGFAIVGGGGKCEFDNGLGSFEQVVAGIPVMAQNLNAAFPVTGMVVPGSALATEKINNGYASDAYMRGRQYYYGFTLGAARKITENLSVYGGVRMLYGSANYYGYVKNIRVESAQQGMVAAPEYFGQIQQALSQYSGAAAAAASQAQAASDAYAAAGDAGNAALYAAKAAQAQAAAKGLETGAAGAAQLAKGTQDIELNCDQTGWGIAPIIGVDYKAGKLNLAAKYEFKTRMRLKNKSANSASAKNIALLDKYADGNKVAEDSPALLTVGAQYEILPSLRVMGGWHHYFDTDTKQYTKDMLGDSNEYLFGAEYDICNRVQISAGAQRTAYDLKDAGMNDISFNVSSWSFGLGIGVKVADNMKINAAYFQTLYDEYDKVEQNVTNSFTRTNRVIGLGLDITL</sequence>
<evidence type="ECO:0000313" key="10">
    <source>
        <dbReference type="Proteomes" id="UP001193734"/>
    </source>
</evidence>
<feature type="signal peptide" evidence="8">
    <location>
        <begin position="1"/>
        <end position="21"/>
    </location>
</feature>
<evidence type="ECO:0000256" key="8">
    <source>
        <dbReference type="SAM" id="SignalP"/>
    </source>
</evidence>
<dbReference type="RefSeq" id="WP_172177434.1">
    <property type="nucleotide sequence ID" value="NZ_CASGIA010000018.1"/>
</dbReference>
<proteinExistence type="inferred from homology"/>
<comment type="caution">
    <text evidence="9">The sequence shown here is derived from an EMBL/GenBank/DDBJ whole genome shotgun (WGS) entry which is preliminary data.</text>
</comment>
<keyword evidence="10" id="KW-1185">Reference proteome</keyword>
<name>A0ABX2AX25_9BACT</name>
<keyword evidence="7" id="KW-0998">Cell outer membrane</keyword>
<evidence type="ECO:0000256" key="1">
    <source>
        <dbReference type="ARBA" id="ARBA00004571"/>
    </source>
</evidence>
<keyword evidence="6" id="KW-0472">Membrane</keyword>
<feature type="chain" id="PRO_5046364691" evidence="8">
    <location>
        <begin position="22"/>
        <end position="524"/>
    </location>
</feature>
<dbReference type="PANTHER" id="PTHR35093:SF8">
    <property type="entry name" value="OUTER MEMBRANE PROTEIN NMB0088-RELATED"/>
    <property type="match status" value="1"/>
</dbReference>
<evidence type="ECO:0000256" key="4">
    <source>
        <dbReference type="ARBA" id="ARBA00022692"/>
    </source>
</evidence>
<evidence type="ECO:0000256" key="6">
    <source>
        <dbReference type="ARBA" id="ARBA00023136"/>
    </source>
</evidence>
<keyword evidence="4" id="KW-0812">Transmembrane</keyword>
<dbReference type="InterPro" id="IPR005017">
    <property type="entry name" value="OMPP1/FadL/TodX"/>
</dbReference>
<organism evidence="9 10">
    <name type="scientific">Xylanibacter rodentium</name>
    <dbReference type="NCBI Taxonomy" id="2736289"/>
    <lineage>
        <taxon>Bacteria</taxon>
        <taxon>Pseudomonadati</taxon>
        <taxon>Bacteroidota</taxon>
        <taxon>Bacteroidia</taxon>
        <taxon>Bacteroidales</taxon>
        <taxon>Prevotellaceae</taxon>
        <taxon>Xylanibacter</taxon>
    </lineage>
</organism>
<dbReference type="SUPFAM" id="SSF56935">
    <property type="entry name" value="Porins"/>
    <property type="match status" value="1"/>
</dbReference>
<evidence type="ECO:0000256" key="2">
    <source>
        <dbReference type="ARBA" id="ARBA00008163"/>
    </source>
</evidence>
<evidence type="ECO:0000256" key="3">
    <source>
        <dbReference type="ARBA" id="ARBA00022452"/>
    </source>
</evidence>
<dbReference type="GeneID" id="82157649"/>
<evidence type="ECO:0000313" key="9">
    <source>
        <dbReference type="EMBL" id="NPE14210.1"/>
    </source>
</evidence>
<dbReference type="Proteomes" id="UP001193734">
    <property type="component" value="Unassembled WGS sequence"/>
</dbReference>
<gene>
    <name evidence="9" type="ORF">HPS55_07700</name>
</gene>